<gene>
    <name evidence="1" type="ORF">ACEN34_06545</name>
</gene>
<reference evidence="1 2" key="1">
    <citation type="submission" date="2024-08" db="EMBL/GenBank/DDBJ databases">
        <authorList>
            <person name="Arias E."/>
        </authorList>
    </citation>
    <scope>NUCLEOTIDE SEQUENCE [LARGE SCALE GENOMIC DNA]</scope>
    <source>
        <strain evidence="1 2">FAM 25317</strain>
    </source>
</reference>
<name>A0ABW8UBP4_9LACO</name>
<dbReference type="EMBL" id="JBGQPK010000021">
    <property type="protein sequence ID" value="MFL2029274.1"/>
    <property type="molecule type" value="Genomic_DNA"/>
</dbReference>
<keyword evidence="2" id="KW-1185">Reference proteome</keyword>
<protein>
    <submittedName>
        <fullName evidence="1">EutP/PduV family microcompartment system protein</fullName>
    </submittedName>
</protein>
<comment type="caution">
    <text evidence="1">The sequence shown here is derived from an EMBL/GenBank/DDBJ whole genome shotgun (WGS) entry which is preliminary data.</text>
</comment>
<sequence>MKQKIMIIGARNSGKTALVHFLDQQDPTTKMSACMVYGKRTLNVPGAYLECPWMHQHIIAAQQDAKCILMLSSIDHNRRFYPPNFAKVFRLPVFGILTTRDSIPLDAPIVDVLREFDLAGVSRPFYKVNLDKPSDLDLIETIVS</sequence>
<evidence type="ECO:0000313" key="1">
    <source>
        <dbReference type="EMBL" id="MFL2029274.1"/>
    </source>
</evidence>
<dbReference type="RefSeq" id="WP_164507608.1">
    <property type="nucleotide sequence ID" value="NZ_JBGQPK010000021.1"/>
</dbReference>
<proteinExistence type="predicted"/>
<dbReference type="PANTHER" id="PTHR40453">
    <property type="entry name" value="PROTEIN YOEF"/>
    <property type="match status" value="1"/>
</dbReference>
<organism evidence="1 2">
    <name type="scientific">Loigolactobacillus zhaoyuanensis</name>
    <dbReference type="NCBI Taxonomy" id="2486017"/>
    <lineage>
        <taxon>Bacteria</taxon>
        <taxon>Bacillati</taxon>
        <taxon>Bacillota</taxon>
        <taxon>Bacilli</taxon>
        <taxon>Lactobacillales</taxon>
        <taxon>Lactobacillaceae</taxon>
        <taxon>Loigolactobacillus</taxon>
    </lineage>
</organism>
<evidence type="ECO:0000313" key="2">
    <source>
        <dbReference type="Proteomes" id="UP001625389"/>
    </source>
</evidence>
<dbReference type="Pfam" id="PF10662">
    <property type="entry name" value="PduV-EutP"/>
    <property type="match status" value="1"/>
</dbReference>
<dbReference type="InterPro" id="IPR012381">
    <property type="entry name" value="EutP_PduV"/>
</dbReference>
<dbReference type="Proteomes" id="UP001625389">
    <property type="component" value="Unassembled WGS sequence"/>
</dbReference>
<accession>A0ABW8UBP4</accession>
<dbReference type="PANTHER" id="PTHR40453:SF1">
    <property type="entry name" value="PROTEIN YOEF"/>
    <property type="match status" value="1"/>
</dbReference>